<evidence type="ECO:0000256" key="9">
    <source>
        <dbReference type="ARBA" id="ARBA00083145"/>
    </source>
</evidence>
<comment type="similarity">
    <text evidence="2">Belongs to the adaptor complexes large subunit family.</text>
</comment>
<dbReference type="GO" id="GO:0006896">
    <property type="term" value="P:Golgi to vacuole transport"/>
    <property type="evidence" value="ECO:0007669"/>
    <property type="project" value="TreeGrafter"/>
</dbReference>
<feature type="compositionally biased region" description="Basic and acidic residues" evidence="10">
    <location>
        <begin position="679"/>
        <end position="700"/>
    </location>
</feature>
<evidence type="ECO:0000256" key="5">
    <source>
        <dbReference type="ARBA" id="ARBA00022737"/>
    </source>
</evidence>
<dbReference type="EMBL" id="CAJVPP010000305">
    <property type="protein sequence ID" value="CAG8467535.1"/>
    <property type="molecule type" value="Genomic_DNA"/>
</dbReference>
<dbReference type="PANTHER" id="PTHR22781">
    <property type="entry name" value="DELTA ADAPTIN-RELATED"/>
    <property type="match status" value="1"/>
</dbReference>
<sequence length="1188" mass="133401">MFEKSLTDLIRGIRANKKNEQKYIAACIQECRQEVKNNDPDVKATAILKLTYLQMHGYDMSWASFNVVEVMSSAKFLQKRSGYLAATQSFRQDTDDLASGNHLEVGVALNGLAHIVTPDLARDLCQDLVSMLNHSRPYVRKKVVLVLYKLFLKYPEALRLSFPRLKEKLDDPDPSVVCSVVNVICELARKNPKNYLSLAPQLFKILNTSSNNWMLIKIIKLFGALTPLEPRLAKKLLPSVTQQIQTTQAMSLLYECIHTVITGGMLNFSGSSDTLAAMCVNKLRIFLEDPDQNLKYVGLLALAKILPTHPKLVSEHKDIILKCIDDLDISIRLRALDLVVGMVNKKNCSDIIKRLMAHLLPSSTSDPSTSYPPPSTLLEPAYRANIINRIIYICSQNSYSNISNFEWYIAVLVDLTYVAEVNVGELLAQQIMDVGVRVKSVRQYCVKTMQRLISDTTLLENCKLSDSNAEVLYAAAWISGEFCSYLENHVETIEFLVQPGVTKLSHSVQAVYIHAVLKIYSYWANSLVYNWDDDVKQELIQITAKLKDKIGIFGSCTDLEVQERAYNIREIFSIIHQNLVNGENNFQDENEYSPAKAPTIITELSPLFFSYELNPVAPKAQKKVPIPEGLDLDAWINEPLPVSESSESEEEEESYGYGYGQKIGGSGDLIFSSGNGSTRRNERRERIKNDPYYINDDKKTPLKLSKSDGLPSPRKIEEIDVDSIPVVRLTMNEFDFKSNRKFSGKSKRSKGIKKADRRSPSPPSMPPVIYTDIGEMPENATISDDEKEAKNNNVRQTVWNVSEKNGGILDVDFSGVANVDLSTPLGDDEKFPQMRSEKSKSKSGSKASSKITSNTTSKTRNQREEKPVKKKKASKKKNTEETGPKKKSKKNGIQKKSKKKSVSEQVISENIQDTNGPYEIINTPVKTLLDLDDLHVASRLPSYTLHLGTATEIKNEPPAIIADFTLRNKISDNSLIQLSFTFESTSDIQFYNASLEIGELQSNEQKEIHIEFKVLGIVGVRLNVSGNVSYSTPSLDEEEAIIHNIPIKFELPLSVFMLNLPKITPEQFSSIVSESSNFPFSGSTLIQLNPTDRTFEQTFQDELIRLTSIATGTHIVQEIPSAITIYGKSVQGYQVAGLAKLFIEQNVEENELNNHNIKANIRIEIKCTDQAFMDGLVREIDNMFKEIL</sequence>
<feature type="region of interest" description="Disordered" evidence="10">
    <location>
        <begin position="823"/>
        <end position="908"/>
    </location>
</feature>
<dbReference type="FunFam" id="1.25.10.10:FF:000251">
    <property type="entry name" value="AP-3 complex subunit delta"/>
    <property type="match status" value="1"/>
</dbReference>
<proteinExistence type="inferred from homology"/>
<organism evidence="12 13">
    <name type="scientific">Funneliformis mosseae</name>
    <name type="common">Endomycorrhizal fungus</name>
    <name type="synonym">Glomus mosseae</name>
    <dbReference type="NCBI Taxonomy" id="27381"/>
    <lineage>
        <taxon>Eukaryota</taxon>
        <taxon>Fungi</taxon>
        <taxon>Fungi incertae sedis</taxon>
        <taxon>Mucoromycota</taxon>
        <taxon>Glomeromycotina</taxon>
        <taxon>Glomeromycetes</taxon>
        <taxon>Glomerales</taxon>
        <taxon>Glomeraceae</taxon>
        <taxon>Funneliformis</taxon>
    </lineage>
</organism>
<dbReference type="InterPro" id="IPR017105">
    <property type="entry name" value="AP3_complex_dsu"/>
</dbReference>
<dbReference type="GO" id="GO:0030665">
    <property type="term" value="C:clathrin-coated vesicle membrane"/>
    <property type="evidence" value="ECO:0007669"/>
    <property type="project" value="UniProtKB-SubCell"/>
</dbReference>
<dbReference type="InterPro" id="IPR011989">
    <property type="entry name" value="ARM-like"/>
</dbReference>
<name>A0A9N8VYY4_FUNMO</name>
<evidence type="ECO:0000256" key="1">
    <source>
        <dbReference type="ARBA" id="ARBA00004145"/>
    </source>
</evidence>
<protein>
    <recommendedName>
        <fullName evidence="3">AP-3 complex subunit delta</fullName>
    </recommendedName>
    <alternativeName>
        <fullName evidence="9">Adaptor-related protein complex 3 subunit delta</fullName>
    </alternativeName>
    <alternativeName>
        <fullName evidence="8">Delta-adaptin 3</fullName>
    </alternativeName>
</protein>
<evidence type="ECO:0000256" key="2">
    <source>
        <dbReference type="ARBA" id="ARBA00006613"/>
    </source>
</evidence>
<feature type="compositionally biased region" description="Basic residues" evidence="10">
    <location>
        <begin position="740"/>
        <end position="752"/>
    </location>
</feature>
<gene>
    <name evidence="12" type="ORF">FMOSSE_LOCUS2350</name>
</gene>
<dbReference type="InterPro" id="IPR002553">
    <property type="entry name" value="Clathrin/coatomer_adapt-like_N"/>
</dbReference>
<comment type="subcellular location">
    <subcellularLocation>
        <location evidence="1">Cytoplasmic vesicle</location>
        <location evidence="1">Clathrin-coated vesicle membrane</location>
        <topology evidence="1">Peripheral membrane protein</topology>
        <orientation evidence="1">Cytoplasmic side</orientation>
    </subcellularLocation>
</comment>
<keyword evidence="4" id="KW-0813">Transport</keyword>
<keyword evidence="13" id="KW-1185">Reference proteome</keyword>
<dbReference type="Pfam" id="PF01602">
    <property type="entry name" value="Adaptin_N"/>
    <property type="match status" value="1"/>
</dbReference>
<evidence type="ECO:0000256" key="10">
    <source>
        <dbReference type="SAM" id="MobiDB-lite"/>
    </source>
</evidence>
<feature type="domain" description="AP-3 complex subunit delta" evidence="11">
    <location>
        <begin position="679"/>
        <end position="793"/>
    </location>
</feature>
<dbReference type="Gene3D" id="1.25.10.10">
    <property type="entry name" value="Leucine-rich Repeat Variant"/>
    <property type="match status" value="1"/>
</dbReference>
<feature type="region of interest" description="Disordered" evidence="10">
    <location>
        <begin position="740"/>
        <end position="769"/>
    </location>
</feature>
<feature type="compositionally biased region" description="Low complexity" evidence="10">
    <location>
        <begin position="842"/>
        <end position="859"/>
    </location>
</feature>
<comment type="caution">
    <text evidence="12">The sequence shown here is derived from an EMBL/GenBank/DDBJ whole genome shotgun (WGS) entry which is preliminary data.</text>
</comment>
<feature type="region of interest" description="Disordered" evidence="10">
    <location>
        <begin position="640"/>
        <end position="714"/>
    </location>
</feature>
<keyword evidence="6" id="KW-0653">Protein transport</keyword>
<dbReference type="AlphaFoldDB" id="A0A9N8VYY4"/>
<dbReference type="Proteomes" id="UP000789375">
    <property type="component" value="Unassembled WGS sequence"/>
</dbReference>
<evidence type="ECO:0000313" key="12">
    <source>
        <dbReference type="EMBL" id="CAG8467535.1"/>
    </source>
</evidence>
<feature type="compositionally biased region" description="Basic residues" evidence="10">
    <location>
        <begin position="885"/>
        <end position="900"/>
    </location>
</feature>
<dbReference type="GO" id="GO:0010008">
    <property type="term" value="C:endosome membrane"/>
    <property type="evidence" value="ECO:0007669"/>
    <property type="project" value="TreeGrafter"/>
</dbReference>
<dbReference type="InterPro" id="IPR010474">
    <property type="entry name" value="AP3D_dom_metazoa"/>
</dbReference>
<accession>A0A9N8VYY4</accession>
<feature type="compositionally biased region" description="Basic and acidic residues" evidence="10">
    <location>
        <begin position="827"/>
        <end position="840"/>
    </location>
</feature>
<dbReference type="SMART" id="SM01354">
    <property type="entry name" value="BLVR"/>
    <property type="match status" value="1"/>
</dbReference>
<dbReference type="SUPFAM" id="SSF48371">
    <property type="entry name" value="ARM repeat"/>
    <property type="match status" value="1"/>
</dbReference>
<feature type="compositionally biased region" description="Gly residues" evidence="10">
    <location>
        <begin position="657"/>
        <end position="667"/>
    </location>
</feature>
<evidence type="ECO:0000256" key="3">
    <source>
        <dbReference type="ARBA" id="ARBA00015717"/>
    </source>
</evidence>
<evidence type="ECO:0000313" key="13">
    <source>
        <dbReference type="Proteomes" id="UP000789375"/>
    </source>
</evidence>
<evidence type="ECO:0000256" key="7">
    <source>
        <dbReference type="ARBA" id="ARBA00023136"/>
    </source>
</evidence>
<evidence type="ECO:0000256" key="6">
    <source>
        <dbReference type="ARBA" id="ARBA00022927"/>
    </source>
</evidence>
<evidence type="ECO:0000259" key="11">
    <source>
        <dbReference type="SMART" id="SM01354"/>
    </source>
</evidence>
<keyword evidence="7" id="KW-0472">Membrane</keyword>
<reference evidence="12" key="1">
    <citation type="submission" date="2021-06" db="EMBL/GenBank/DDBJ databases">
        <authorList>
            <person name="Kallberg Y."/>
            <person name="Tangrot J."/>
            <person name="Rosling A."/>
        </authorList>
    </citation>
    <scope>NUCLEOTIDE SEQUENCE</scope>
    <source>
        <strain evidence="12">87-6 pot B 2015</strain>
    </source>
</reference>
<dbReference type="GO" id="GO:0030123">
    <property type="term" value="C:AP-3 adaptor complex"/>
    <property type="evidence" value="ECO:0007669"/>
    <property type="project" value="InterPro"/>
</dbReference>
<keyword evidence="5" id="KW-0677">Repeat</keyword>
<dbReference type="PANTHER" id="PTHR22781:SF12">
    <property type="entry name" value="AP-3 COMPLEX SUBUNIT DELTA-1"/>
    <property type="match status" value="1"/>
</dbReference>
<evidence type="ECO:0000256" key="4">
    <source>
        <dbReference type="ARBA" id="ARBA00022448"/>
    </source>
</evidence>
<dbReference type="InterPro" id="IPR016024">
    <property type="entry name" value="ARM-type_fold"/>
</dbReference>
<evidence type="ECO:0000256" key="8">
    <source>
        <dbReference type="ARBA" id="ARBA00076742"/>
    </source>
</evidence>
<dbReference type="GO" id="GO:0006623">
    <property type="term" value="P:protein targeting to vacuole"/>
    <property type="evidence" value="ECO:0007669"/>
    <property type="project" value="TreeGrafter"/>
</dbReference>